<accession>D8J9V7</accession>
<gene>
    <name evidence="1" type="ordered locus">HacjB3_05440</name>
    <name evidence="2" type="ORF">C497_03815</name>
</gene>
<sequence>MSSNGGDGTDRVSAVHYELGDTEQNLDAGLIEYHLSRAVRFVEKRSVESADAADVDEAIAIEAAWRVITSDKQAFLDAKGAADVDKSWDVGEFIDRLSNRRDEILDEITGDNTPSLHSVGDRRTCRTPRRF</sequence>
<proteinExistence type="predicted"/>
<dbReference type="OrthoDB" id="386387at2157"/>
<dbReference type="HOGENOM" id="CLU_1922710_0_0_2"/>
<evidence type="ECO:0000313" key="3">
    <source>
        <dbReference type="Proteomes" id="UP000000390"/>
    </source>
</evidence>
<dbReference type="RefSeq" id="WP_008414620.1">
    <property type="nucleotide sequence ID" value="NC_014297.1"/>
</dbReference>
<reference evidence="1 3" key="1">
    <citation type="journal article" date="2010" name="J. Bacteriol.">
        <title>Complete genome sequence of Halalkalicoccus jeotgali B3(T), an extremely halophilic archaeon.</title>
        <authorList>
            <person name="Roh S.W."/>
            <person name="Nam Y.D."/>
            <person name="Nam S.H."/>
            <person name="Choi S.H."/>
            <person name="Park H.S."/>
            <person name="Bae J.W."/>
        </authorList>
    </citation>
    <scope>NUCLEOTIDE SEQUENCE [LARGE SCALE GENOMIC DNA]</scope>
    <source>
        <strain evidence="1">B3</strain>
        <strain evidence="3">DSM 18796 / CECT 7217 / JCM 14584 / KCTC 4019 / B3</strain>
    </source>
</reference>
<name>D8J9V7_HALJB</name>
<dbReference type="Proteomes" id="UP000000390">
    <property type="component" value="Chromosome"/>
</dbReference>
<dbReference type="EMBL" id="CP002062">
    <property type="protein sequence ID" value="ADJ14479.1"/>
    <property type="molecule type" value="Genomic_DNA"/>
</dbReference>
<keyword evidence="4" id="KW-1185">Reference proteome</keyword>
<dbReference type="Proteomes" id="UP000011645">
    <property type="component" value="Unassembled WGS sequence"/>
</dbReference>
<evidence type="ECO:0000313" key="2">
    <source>
        <dbReference type="EMBL" id="ELY40193.1"/>
    </source>
</evidence>
<dbReference type="AlphaFoldDB" id="D8J9V7"/>
<evidence type="ECO:0000313" key="1">
    <source>
        <dbReference type="EMBL" id="ADJ14479.1"/>
    </source>
</evidence>
<organism evidence="1 3">
    <name type="scientific">Halalkalicoccus jeotgali (strain DSM 18796 / CECT 7217 / JCM 14584 / KCTC 4019 / B3)</name>
    <dbReference type="NCBI Taxonomy" id="795797"/>
    <lineage>
        <taxon>Archaea</taxon>
        <taxon>Methanobacteriati</taxon>
        <taxon>Methanobacteriota</taxon>
        <taxon>Stenosarchaea group</taxon>
        <taxon>Halobacteria</taxon>
        <taxon>Halobacteriales</taxon>
        <taxon>Halococcaceae</taxon>
        <taxon>Halalkalicoccus</taxon>
    </lineage>
</organism>
<dbReference type="PATRIC" id="fig|795797.18.peg.1091"/>
<dbReference type="GeneID" id="9418892"/>
<dbReference type="EMBL" id="AOHV01000010">
    <property type="protein sequence ID" value="ELY40193.1"/>
    <property type="molecule type" value="Genomic_DNA"/>
</dbReference>
<protein>
    <submittedName>
        <fullName evidence="1">Uncharacterized protein</fullName>
    </submittedName>
</protein>
<dbReference type="STRING" id="795797.HacjB3_05440"/>
<evidence type="ECO:0000313" key="4">
    <source>
        <dbReference type="Proteomes" id="UP000011645"/>
    </source>
</evidence>
<reference evidence="2 4" key="2">
    <citation type="journal article" date="2014" name="PLoS Genet.">
        <title>Phylogenetically driven sequencing of extremely halophilic archaea reveals strategies for static and dynamic osmo-response.</title>
        <authorList>
            <person name="Becker E.A."/>
            <person name="Seitzer P.M."/>
            <person name="Tritt A."/>
            <person name="Larsen D."/>
            <person name="Krusor M."/>
            <person name="Yao A.I."/>
            <person name="Wu D."/>
            <person name="Madern D."/>
            <person name="Eisen J.A."/>
            <person name="Darling A.E."/>
            <person name="Facciotti M.T."/>
        </authorList>
    </citation>
    <scope>NUCLEOTIDE SEQUENCE [LARGE SCALE GENOMIC DNA]</scope>
    <source>
        <strain evidence="2">B3</strain>
        <strain evidence="4">DSM 18796 / CECT 7217 / JCM 14584 / KCTC 4019 / B3</strain>
    </source>
</reference>
<dbReference type="KEGG" id="hje:HacjB3_05440"/>